<gene>
    <name evidence="2" type="ORF">HHK36_024352</name>
</gene>
<dbReference type="GO" id="GO:0008251">
    <property type="term" value="F:tRNA-specific adenosine deaminase activity"/>
    <property type="evidence" value="ECO:0007669"/>
    <property type="project" value="TreeGrafter"/>
</dbReference>
<sequence>MCAGAILQARIDTVVWGAPNKLLGADGSWVRLFPSGVEGGSGSDLTNQPAGPVHPFHPNMKIRRGVLETECADVMQQFFQLRRRKKLEKKPEPPKPHSRLPVSTHPPKFLSKMHDIFSIMFCL</sequence>
<dbReference type="Gene3D" id="3.40.140.10">
    <property type="entry name" value="Cytidine Deaminase, domain 2"/>
    <property type="match status" value="1"/>
</dbReference>
<dbReference type="OMA" id="HAFKVIF"/>
<evidence type="ECO:0000313" key="2">
    <source>
        <dbReference type="EMBL" id="KAF8389833.1"/>
    </source>
</evidence>
<feature type="region of interest" description="Disordered" evidence="1">
    <location>
        <begin position="83"/>
        <end position="105"/>
    </location>
</feature>
<accession>A0A835D463</accession>
<comment type="caution">
    <text evidence="2">The sequence shown here is derived from an EMBL/GenBank/DDBJ whole genome shotgun (WGS) entry which is preliminary data.</text>
</comment>
<dbReference type="SUPFAM" id="SSF53927">
    <property type="entry name" value="Cytidine deaminase-like"/>
    <property type="match status" value="1"/>
</dbReference>
<dbReference type="GO" id="GO:0009507">
    <property type="term" value="C:chloroplast"/>
    <property type="evidence" value="ECO:0007669"/>
    <property type="project" value="TreeGrafter"/>
</dbReference>
<dbReference type="EMBL" id="JABCRI010000018">
    <property type="protein sequence ID" value="KAF8389833.1"/>
    <property type="molecule type" value="Genomic_DNA"/>
</dbReference>
<proteinExistence type="predicted"/>
<keyword evidence="3" id="KW-1185">Reference proteome</keyword>
<dbReference type="PANTHER" id="PTHR11079">
    <property type="entry name" value="CYTOSINE DEAMINASE FAMILY MEMBER"/>
    <property type="match status" value="1"/>
</dbReference>
<protein>
    <submittedName>
        <fullName evidence="2">Uncharacterized protein</fullName>
    </submittedName>
</protein>
<dbReference type="PANTHER" id="PTHR11079:SF179">
    <property type="entry name" value="TRNA(ADENINE(34)) DEAMINASE, CHLOROPLASTIC"/>
    <property type="match status" value="1"/>
</dbReference>
<dbReference type="InterPro" id="IPR016193">
    <property type="entry name" value="Cytidine_deaminase-like"/>
</dbReference>
<name>A0A835D463_TETSI</name>
<dbReference type="Proteomes" id="UP000655225">
    <property type="component" value="Unassembled WGS sequence"/>
</dbReference>
<dbReference type="GO" id="GO:0002100">
    <property type="term" value="P:tRNA wobble adenosine to inosine editing"/>
    <property type="evidence" value="ECO:0007669"/>
    <property type="project" value="TreeGrafter"/>
</dbReference>
<dbReference type="OrthoDB" id="408702at2759"/>
<organism evidence="2 3">
    <name type="scientific">Tetracentron sinense</name>
    <name type="common">Spur-leaf</name>
    <dbReference type="NCBI Taxonomy" id="13715"/>
    <lineage>
        <taxon>Eukaryota</taxon>
        <taxon>Viridiplantae</taxon>
        <taxon>Streptophyta</taxon>
        <taxon>Embryophyta</taxon>
        <taxon>Tracheophyta</taxon>
        <taxon>Spermatophyta</taxon>
        <taxon>Magnoliopsida</taxon>
        <taxon>Trochodendrales</taxon>
        <taxon>Trochodendraceae</taxon>
        <taxon>Tetracentron</taxon>
    </lineage>
</organism>
<reference evidence="2 3" key="1">
    <citation type="submission" date="2020-04" db="EMBL/GenBank/DDBJ databases">
        <title>Plant Genome Project.</title>
        <authorList>
            <person name="Zhang R.-G."/>
        </authorList>
    </citation>
    <scope>NUCLEOTIDE SEQUENCE [LARGE SCALE GENOMIC DNA]</scope>
    <source>
        <strain evidence="2">YNK0</strain>
        <tissue evidence="2">Leaf</tissue>
    </source>
</reference>
<dbReference type="AlphaFoldDB" id="A0A835D463"/>
<evidence type="ECO:0000313" key="3">
    <source>
        <dbReference type="Proteomes" id="UP000655225"/>
    </source>
</evidence>
<evidence type="ECO:0000256" key="1">
    <source>
        <dbReference type="SAM" id="MobiDB-lite"/>
    </source>
</evidence>